<dbReference type="RefSeq" id="WP_160609736.1">
    <property type="nucleotide sequence ID" value="NZ_WTZA01000001.1"/>
</dbReference>
<keyword evidence="2" id="KW-1185">Reference proteome</keyword>
<dbReference type="AlphaFoldDB" id="A0A6I4T9D3"/>
<comment type="caution">
    <text evidence="1">The sequence shown here is derived from an EMBL/GenBank/DDBJ whole genome shotgun (WGS) entry which is preliminary data.</text>
</comment>
<evidence type="ECO:0000313" key="2">
    <source>
        <dbReference type="Proteomes" id="UP000439522"/>
    </source>
</evidence>
<accession>A0A6I4T9D3</accession>
<sequence>MRRGLAQRQRAIEGLKGGRLVRIAWRKIARVPASGGFPHVWNGVTADRPPARG</sequence>
<organism evidence="1 2">
    <name type="scientific">Tsuneonella aeria</name>
    <dbReference type="NCBI Taxonomy" id="1837929"/>
    <lineage>
        <taxon>Bacteria</taxon>
        <taxon>Pseudomonadati</taxon>
        <taxon>Pseudomonadota</taxon>
        <taxon>Alphaproteobacteria</taxon>
        <taxon>Sphingomonadales</taxon>
        <taxon>Erythrobacteraceae</taxon>
        <taxon>Tsuneonella</taxon>
    </lineage>
</organism>
<gene>
    <name evidence="1" type="ORF">GRI40_01665</name>
</gene>
<proteinExistence type="predicted"/>
<dbReference type="EMBL" id="WTZA01000001">
    <property type="protein sequence ID" value="MXO73931.1"/>
    <property type="molecule type" value="Genomic_DNA"/>
</dbReference>
<reference evidence="1 2" key="1">
    <citation type="submission" date="2019-12" db="EMBL/GenBank/DDBJ databases">
        <title>Genomic-based taxomic classification of the family Erythrobacteraceae.</title>
        <authorList>
            <person name="Xu L."/>
        </authorList>
    </citation>
    <scope>NUCLEOTIDE SEQUENCE [LARGE SCALE GENOMIC DNA]</scope>
    <source>
        <strain evidence="1 2">100921-2</strain>
    </source>
</reference>
<protein>
    <submittedName>
        <fullName evidence="1">Uncharacterized protein</fullName>
    </submittedName>
</protein>
<dbReference type="Proteomes" id="UP000439522">
    <property type="component" value="Unassembled WGS sequence"/>
</dbReference>
<evidence type="ECO:0000313" key="1">
    <source>
        <dbReference type="EMBL" id="MXO73931.1"/>
    </source>
</evidence>
<name>A0A6I4T9D3_9SPHN</name>